<sequence>MFIERAHRLLLLYRLLYRLLVKPSINVWRCSHVRCIKTCSRLLWLALLWRPTSILLHWLYRLLVKLWLYRLLIKLRLYWLLIKLWSLGSLTLCSLMHRFFPVYYINKVLNKLTIVLYRRCSLVFQVF</sequence>
<accession>A0A7T3MLB8</accession>
<reference evidence="2" key="1">
    <citation type="submission" date="2020-12" db="EMBL/GenBank/DDBJ databases">
        <title>Comparison of Enterococcus faecalis Biofilm Removal Efficiency Among Bacteriophage PBEF129, Its Endolysin, and Cefotaxime.</title>
        <authorList>
            <person name="Myung H."/>
            <person name="Oh H."/>
            <person name="Hwang Y."/>
            <person name="Hong H."/>
        </authorList>
    </citation>
    <scope>NUCLEOTIDE SEQUENCE</scope>
</reference>
<organism evidence="2 3">
    <name type="scientific">Enterococcus phage PBEF129</name>
    <dbReference type="NCBI Taxonomy" id="2696337"/>
    <lineage>
        <taxon>Viruses</taxon>
        <taxon>Duplodnaviria</taxon>
        <taxon>Heunggongvirae</taxon>
        <taxon>Uroviricota</taxon>
        <taxon>Caudoviricetes</taxon>
        <taxon>Herelleviridae</taxon>
        <taxon>Brockvirinae</taxon>
        <taxon>Kochikohdavirus</taxon>
        <taxon>Kochikohdavirus ECP3</taxon>
    </lineage>
</organism>
<keyword evidence="1" id="KW-0812">Transmembrane</keyword>
<feature type="transmembrane region" description="Helical" evidence="1">
    <location>
        <begin position="42"/>
        <end position="60"/>
    </location>
</feature>
<evidence type="ECO:0000313" key="3">
    <source>
        <dbReference type="Proteomes" id="UP000463860"/>
    </source>
</evidence>
<evidence type="ECO:0000313" key="2">
    <source>
        <dbReference type="EMBL" id="QPW37247.1"/>
    </source>
</evidence>
<keyword evidence="1" id="KW-0472">Membrane</keyword>
<dbReference type="EMBL" id="MN854830">
    <property type="protein sequence ID" value="QPW37247.1"/>
    <property type="molecule type" value="Genomic_DNA"/>
</dbReference>
<keyword evidence="1" id="KW-1133">Transmembrane helix</keyword>
<proteinExistence type="predicted"/>
<keyword evidence="3" id="KW-1185">Reference proteome</keyword>
<protein>
    <submittedName>
        <fullName evidence="2">Uncharacterized protein</fullName>
    </submittedName>
</protein>
<feature type="transmembrane region" description="Helical" evidence="1">
    <location>
        <begin position="80"/>
        <end position="100"/>
    </location>
</feature>
<name>A0A7T3MLB8_9CAUD</name>
<dbReference type="Proteomes" id="UP000463860">
    <property type="component" value="Segment"/>
</dbReference>
<evidence type="ECO:0000256" key="1">
    <source>
        <dbReference type="SAM" id="Phobius"/>
    </source>
</evidence>